<evidence type="ECO:0000313" key="5">
    <source>
        <dbReference type="Proteomes" id="UP000823521"/>
    </source>
</evidence>
<gene>
    <name evidence="4" type="ORF">GSF22_23390</name>
</gene>
<dbReference type="PRINTS" id="PR01399">
    <property type="entry name" value="ENTSNTHTASED"/>
</dbReference>
<dbReference type="InterPro" id="IPR041354">
    <property type="entry name" value="4PPT_N"/>
</dbReference>
<dbReference type="InterPro" id="IPR008278">
    <property type="entry name" value="4-PPantetheinyl_Trfase_dom"/>
</dbReference>
<dbReference type="PANTHER" id="PTHR38096">
    <property type="entry name" value="ENTEROBACTIN SYNTHASE COMPONENT D"/>
    <property type="match status" value="1"/>
</dbReference>
<dbReference type="RefSeq" id="WP_208815900.1">
    <property type="nucleotide sequence ID" value="NZ_WVUH01000242.1"/>
</dbReference>
<keyword evidence="1 4" id="KW-0808">Transferase</keyword>
<keyword evidence="5" id="KW-1185">Reference proteome</keyword>
<feature type="domain" description="4'-phosphopantetheinyl transferase N-terminal" evidence="3">
    <location>
        <begin position="28"/>
        <end position="93"/>
    </location>
</feature>
<dbReference type="PANTHER" id="PTHR38096:SF1">
    <property type="entry name" value="ENTEROBACTIN SYNTHASE COMPONENT D"/>
    <property type="match status" value="1"/>
</dbReference>
<accession>A0ABS3VX21</accession>
<sequence>MIESILPAYVVAVDLFDDPPDARLFDAEERVVSQAVEKRRREFTTARFCARRALALLGRPPAPILPGQRGEPRWPMGIVGSITHCAGYRGAVVGEAERVRTIGIDAEPNAALTDGVLEAVSLAVERDDIRMLTREHPRVHWDRLLFSAKESVYKAWYPLAHRFLDFEEAMISIDPLAGTFSARLLVDGPMVNGRQLTGFTGRWLASDGLLLTTIVVPTMLATRHTPVRVPVATPVVPAPA</sequence>
<comment type="caution">
    <text evidence="4">The sequence shown here is derived from an EMBL/GenBank/DDBJ whole genome shotgun (WGS) entry which is preliminary data.</text>
</comment>
<dbReference type="InterPro" id="IPR037143">
    <property type="entry name" value="4-PPantetheinyl_Trfase_dom_sf"/>
</dbReference>
<dbReference type="GO" id="GO:0016740">
    <property type="term" value="F:transferase activity"/>
    <property type="evidence" value="ECO:0007669"/>
    <property type="project" value="UniProtKB-KW"/>
</dbReference>
<evidence type="ECO:0000256" key="1">
    <source>
        <dbReference type="ARBA" id="ARBA00022679"/>
    </source>
</evidence>
<proteinExistence type="predicted"/>
<organism evidence="4 5">
    <name type="scientific">Micromonospora echinofusca</name>
    <dbReference type="NCBI Taxonomy" id="47858"/>
    <lineage>
        <taxon>Bacteria</taxon>
        <taxon>Bacillati</taxon>
        <taxon>Actinomycetota</taxon>
        <taxon>Actinomycetes</taxon>
        <taxon>Micromonosporales</taxon>
        <taxon>Micromonosporaceae</taxon>
        <taxon>Micromonospora</taxon>
    </lineage>
</organism>
<dbReference type="InterPro" id="IPR003542">
    <property type="entry name" value="Enbac_synth_compD-like"/>
</dbReference>
<name>A0ABS3VX21_MICEH</name>
<dbReference type="Proteomes" id="UP000823521">
    <property type="component" value="Unassembled WGS sequence"/>
</dbReference>
<dbReference type="Pfam" id="PF17837">
    <property type="entry name" value="4PPT_N"/>
    <property type="match status" value="1"/>
</dbReference>
<dbReference type="Pfam" id="PF01648">
    <property type="entry name" value="ACPS"/>
    <property type="match status" value="1"/>
</dbReference>
<evidence type="ECO:0000259" key="3">
    <source>
        <dbReference type="Pfam" id="PF17837"/>
    </source>
</evidence>
<reference evidence="4 5" key="1">
    <citation type="submission" date="2019-12" db="EMBL/GenBank/DDBJ databases">
        <title>Whole genome sequencing of endophytic Actinobacterium Micromonospora sp. MPMI6T.</title>
        <authorList>
            <person name="Evv R."/>
            <person name="Podile A.R."/>
        </authorList>
    </citation>
    <scope>NUCLEOTIDE SEQUENCE [LARGE SCALE GENOMIC DNA]</scope>
    <source>
        <strain evidence="4 5">MPMI6</strain>
    </source>
</reference>
<evidence type="ECO:0000259" key="2">
    <source>
        <dbReference type="Pfam" id="PF01648"/>
    </source>
</evidence>
<dbReference type="SUPFAM" id="SSF56214">
    <property type="entry name" value="4'-phosphopantetheinyl transferase"/>
    <property type="match status" value="1"/>
</dbReference>
<evidence type="ECO:0000313" key="4">
    <source>
        <dbReference type="EMBL" id="MBO4208924.1"/>
    </source>
</evidence>
<feature type="domain" description="4'-phosphopantetheinyl transferase" evidence="2">
    <location>
        <begin position="102"/>
        <end position="175"/>
    </location>
</feature>
<dbReference type="EMBL" id="WVUH01000242">
    <property type="protein sequence ID" value="MBO4208924.1"/>
    <property type="molecule type" value="Genomic_DNA"/>
</dbReference>
<protein>
    <submittedName>
        <fullName evidence="4">4'-phosphopantetheinyl transferase superfamily protein</fullName>
    </submittedName>
</protein>